<gene>
    <name evidence="9" type="ORF">B9Z37_13640</name>
</gene>
<dbReference type="PRINTS" id="PR00606">
    <property type="entry name" value="CYTCHROMECID"/>
</dbReference>
<feature type="binding site" description="covalent" evidence="6">
    <location>
        <position position="30"/>
    </location>
    <ligand>
        <name>heme c</name>
        <dbReference type="ChEBI" id="CHEBI:61717"/>
    </ligand>
</feature>
<evidence type="ECO:0000259" key="8">
    <source>
        <dbReference type="PROSITE" id="PS51007"/>
    </source>
</evidence>
<dbReference type="GO" id="GO:0005506">
    <property type="term" value="F:iron ion binding"/>
    <property type="evidence" value="ECO:0007669"/>
    <property type="project" value="InterPro"/>
</dbReference>
<dbReference type="Gene3D" id="1.10.760.10">
    <property type="entry name" value="Cytochrome c-like domain"/>
    <property type="match status" value="1"/>
</dbReference>
<keyword evidence="10" id="KW-1185">Reference proteome</keyword>
<feature type="domain" description="Cytochrome c" evidence="8">
    <location>
        <begin position="10"/>
        <end position="101"/>
    </location>
</feature>
<dbReference type="Pfam" id="PF00034">
    <property type="entry name" value="Cytochrom_C"/>
    <property type="match status" value="1"/>
</dbReference>
<dbReference type="InterPro" id="IPR002324">
    <property type="entry name" value="Cyt_c_ID"/>
</dbReference>
<keyword evidence="5 6" id="KW-0408">Iron</keyword>
<evidence type="ECO:0000256" key="1">
    <source>
        <dbReference type="ARBA" id="ARBA00022448"/>
    </source>
</evidence>
<protein>
    <submittedName>
        <fullName evidence="9">Cytochrome C</fullName>
    </submittedName>
</protein>
<keyword evidence="4" id="KW-0249">Electron transport</keyword>
<sequence length="102" mass="10210">MKLISALIVASAAFAAPAFANLDLAKKNACMACHGVDKKVVGPAYQDVAKKYAGQKDAAAALAKSIKAGGSGKWGPIPMPAQAALSDADANTLAAWILAGAK</sequence>
<comment type="PTM">
    <text evidence="6">Binds 1 heme c group covalently per subunit.</text>
</comment>
<name>A0A315E2R7_9BURK</name>
<organism evidence="9 10">
    <name type="scientific">Limnohabitans parvus II-B4</name>
    <dbReference type="NCBI Taxonomy" id="1293052"/>
    <lineage>
        <taxon>Bacteria</taxon>
        <taxon>Pseudomonadati</taxon>
        <taxon>Pseudomonadota</taxon>
        <taxon>Betaproteobacteria</taxon>
        <taxon>Burkholderiales</taxon>
        <taxon>Comamonadaceae</taxon>
        <taxon>Limnohabitans</taxon>
    </lineage>
</organism>
<keyword evidence="7" id="KW-0732">Signal</keyword>
<feature type="binding site" description="covalent" evidence="6">
    <location>
        <position position="34"/>
    </location>
    <ligand>
        <name>heme c</name>
        <dbReference type="ChEBI" id="CHEBI:61717"/>
    </ligand>
</feature>
<dbReference type="AlphaFoldDB" id="A0A315E2R7"/>
<comment type="caution">
    <text evidence="9">The sequence shown here is derived from an EMBL/GenBank/DDBJ whole genome shotgun (WGS) entry which is preliminary data.</text>
</comment>
<evidence type="ECO:0000313" key="10">
    <source>
        <dbReference type="Proteomes" id="UP000250790"/>
    </source>
</evidence>
<evidence type="ECO:0000313" key="9">
    <source>
        <dbReference type="EMBL" id="PUE52106.1"/>
    </source>
</evidence>
<accession>A0A315E2R7</accession>
<evidence type="ECO:0000256" key="4">
    <source>
        <dbReference type="ARBA" id="ARBA00022982"/>
    </source>
</evidence>
<keyword evidence="3 6" id="KW-0479">Metal-binding</keyword>
<evidence type="ECO:0000256" key="7">
    <source>
        <dbReference type="SAM" id="SignalP"/>
    </source>
</evidence>
<keyword evidence="1" id="KW-0813">Transport</keyword>
<dbReference type="InterPro" id="IPR009056">
    <property type="entry name" value="Cyt_c-like_dom"/>
</dbReference>
<feature type="signal peptide" evidence="7">
    <location>
        <begin position="1"/>
        <end position="20"/>
    </location>
</feature>
<dbReference type="SUPFAM" id="SSF46626">
    <property type="entry name" value="Cytochrome c"/>
    <property type="match status" value="1"/>
</dbReference>
<dbReference type="GO" id="GO:0009055">
    <property type="term" value="F:electron transfer activity"/>
    <property type="evidence" value="ECO:0007669"/>
    <property type="project" value="InterPro"/>
</dbReference>
<feature type="binding site" description="covalent" evidence="6">
    <location>
        <position position="79"/>
    </location>
    <ligand>
        <name>heme c</name>
        <dbReference type="ChEBI" id="CHEBI:61717"/>
    </ligand>
</feature>
<feature type="chain" id="PRO_5016359100" evidence="7">
    <location>
        <begin position="21"/>
        <end position="102"/>
    </location>
</feature>
<evidence type="ECO:0000256" key="5">
    <source>
        <dbReference type="ARBA" id="ARBA00023004"/>
    </source>
</evidence>
<dbReference type="InterPro" id="IPR036909">
    <property type="entry name" value="Cyt_c-like_dom_sf"/>
</dbReference>
<dbReference type="Proteomes" id="UP000250790">
    <property type="component" value="Unassembled WGS sequence"/>
</dbReference>
<evidence type="ECO:0000256" key="2">
    <source>
        <dbReference type="ARBA" id="ARBA00022617"/>
    </source>
</evidence>
<evidence type="ECO:0000256" key="3">
    <source>
        <dbReference type="ARBA" id="ARBA00022723"/>
    </source>
</evidence>
<evidence type="ECO:0000256" key="6">
    <source>
        <dbReference type="PIRSR" id="PIRSR602324-1"/>
    </source>
</evidence>
<reference evidence="9 10" key="1">
    <citation type="submission" date="2017-04" db="EMBL/GenBank/DDBJ databases">
        <title>Unexpected and diverse lifestyles within the genus Limnohabitans.</title>
        <authorList>
            <person name="Kasalicky V."/>
            <person name="Mehrshad M."/>
            <person name="Andrei S.-A."/>
            <person name="Salcher M."/>
            <person name="Kratochvilova H."/>
            <person name="Simek K."/>
            <person name="Ghai R."/>
        </authorList>
    </citation>
    <scope>NUCLEOTIDE SEQUENCE [LARGE SCALE GENOMIC DNA]</scope>
    <source>
        <strain evidence="9 10">II-B4</strain>
    </source>
</reference>
<dbReference type="RefSeq" id="WP_108313556.1">
    <property type="nucleotide sequence ID" value="NZ_NESN01000005.1"/>
</dbReference>
<dbReference type="PROSITE" id="PS51007">
    <property type="entry name" value="CYTC"/>
    <property type="match status" value="1"/>
</dbReference>
<keyword evidence="2 6" id="KW-0349">Heme</keyword>
<proteinExistence type="predicted"/>
<dbReference type="GO" id="GO:0020037">
    <property type="term" value="F:heme binding"/>
    <property type="evidence" value="ECO:0007669"/>
    <property type="project" value="InterPro"/>
</dbReference>
<dbReference type="EMBL" id="NESN01000005">
    <property type="protein sequence ID" value="PUE52106.1"/>
    <property type="molecule type" value="Genomic_DNA"/>
</dbReference>